<protein>
    <recommendedName>
        <fullName evidence="4">Reverse transcriptase domain-containing protein</fullName>
    </recommendedName>
</protein>
<dbReference type="Proteomes" id="UP001234989">
    <property type="component" value="Chromosome 11"/>
</dbReference>
<proteinExistence type="predicted"/>
<feature type="region of interest" description="Disordered" evidence="1">
    <location>
        <begin position="1"/>
        <end position="44"/>
    </location>
</feature>
<keyword evidence="3" id="KW-1185">Reference proteome</keyword>
<accession>A0AAF0UWU8</accession>
<dbReference type="EMBL" id="CP133622">
    <property type="protein sequence ID" value="WMV54250.1"/>
    <property type="molecule type" value="Genomic_DNA"/>
</dbReference>
<evidence type="ECO:0000256" key="1">
    <source>
        <dbReference type="SAM" id="MobiDB-lite"/>
    </source>
</evidence>
<evidence type="ECO:0000313" key="2">
    <source>
        <dbReference type="EMBL" id="WMV54250.1"/>
    </source>
</evidence>
<feature type="compositionally biased region" description="Low complexity" evidence="1">
    <location>
        <begin position="1"/>
        <end position="17"/>
    </location>
</feature>
<reference evidence="2" key="1">
    <citation type="submission" date="2023-08" db="EMBL/GenBank/DDBJ databases">
        <title>A de novo genome assembly of Solanum verrucosum Schlechtendal, a Mexican diploid species geographically isolated from the other diploid A-genome species in potato relatives.</title>
        <authorList>
            <person name="Hosaka K."/>
        </authorList>
    </citation>
    <scope>NUCLEOTIDE SEQUENCE</scope>
    <source>
        <tissue evidence="2">Young leaves</tissue>
    </source>
</reference>
<evidence type="ECO:0008006" key="4">
    <source>
        <dbReference type="Google" id="ProtNLM"/>
    </source>
</evidence>
<organism evidence="2 3">
    <name type="scientific">Solanum verrucosum</name>
    <dbReference type="NCBI Taxonomy" id="315347"/>
    <lineage>
        <taxon>Eukaryota</taxon>
        <taxon>Viridiplantae</taxon>
        <taxon>Streptophyta</taxon>
        <taxon>Embryophyta</taxon>
        <taxon>Tracheophyta</taxon>
        <taxon>Spermatophyta</taxon>
        <taxon>Magnoliopsida</taxon>
        <taxon>eudicotyledons</taxon>
        <taxon>Gunneridae</taxon>
        <taxon>Pentapetalae</taxon>
        <taxon>asterids</taxon>
        <taxon>lamiids</taxon>
        <taxon>Solanales</taxon>
        <taxon>Solanaceae</taxon>
        <taxon>Solanoideae</taxon>
        <taxon>Solaneae</taxon>
        <taxon>Solanum</taxon>
    </lineage>
</organism>
<name>A0AAF0UWU8_SOLVR</name>
<evidence type="ECO:0000313" key="3">
    <source>
        <dbReference type="Proteomes" id="UP001234989"/>
    </source>
</evidence>
<gene>
    <name evidence="2" type="ORF">MTR67_047635</name>
</gene>
<dbReference type="AlphaFoldDB" id="A0AAF0UWU8"/>
<sequence>MPSRRANARNANAHNANVIAPVPNHEVKNSNTKTPTLESDPFVNKFPEVFPEDLPGVPTEREIDFGIDILPDTHPISTPP</sequence>